<dbReference type="InterPro" id="IPR006641">
    <property type="entry name" value="YqgF/RNaseH-like_dom"/>
</dbReference>
<dbReference type="Pfam" id="PF17674">
    <property type="entry name" value="HHH_9"/>
    <property type="match status" value="1"/>
</dbReference>
<dbReference type="SUPFAM" id="SSF50249">
    <property type="entry name" value="Nucleic acid-binding proteins"/>
    <property type="match status" value="1"/>
</dbReference>
<dbReference type="InterPro" id="IPR032639">
    <property type="entry name" value="Tex_YqgF"/>
</dbReference>
<sequence length="765" mass="83942">MALNQQQLAAIEKIIIEETGLKSGQVTNTINLLQEGATVPFIARYRKEQTGELDEVQIRTVEERLAYFTELEARRQTILASIEEQGKLTPELKARIETTRQKTELEDLYLPYKPKRRTKATIAKERGLEPLADLMAAQALTSGSALEAAALFVDPEKEVPTPEAALEGAGHILAERLADDADCRAMVRRLTWEQGVMATKVASDKKEQVTKFEMYYDYQEPLKEIPSHRMLAMRRGEKEEVLRLGLQVPQVEIMAGLKHRLIKGESIFKPWLEAVAEDAYKRLIATSIEVELRLQAKDLADEAAIAIFAKNLKNLLLAPPAGGRRVLGIDPGLRTGSKLAAVDQTGRFLEHVTIYPHTGAGRVDQARADLLRLVEAHGIEMIAIGNGTAGREMELFTKETLSKAGRHLPVVMVSEAGASIYSASEIAREEFPELDLTVRGAISIARRLQDPLAELVKVDPKSIGVGQYQHDVNQTMLKKSLDEVVESGVNYVGVDLNTASWALLSYVAGVGPALGKAIARHRDENGPFSSRKGLLKVSRFGAKAFEQAAGFLRIRGGKHPLDNSAVHPERYPLVEQMAKDLGVSLEELTKTPGLAEKIDLKKYVSDQVGLPTLRDILEELKKPGRDPRQQFQTADFRGDIREISDLQEGMILQGVVTNVTAFGAFVDIGVHQDGLVHVSHLANRFIKDPNDAVQVGQVVKVKVLSADPQRKRIALSIKEAEPGGAAVRKPAPPVAQPRQEPKLTSGGLDLSALQKAGFRVSVSSS</sequence>
<dbReference type="InterPro" id="IPR012340">
    <property type="entry name" value="NA-bd_OB-fold"/>
</dbReference>
<dbReference type="GO" id="GO:0003729">
    <property type="term" value="F:mRNA binding"/>
    <property type="evidence" value="ECO:0007669"/>
    <property type="project" value="TreeGrafter"/>
</dbReference>
<dbReference type="Gene3D" id="1.10.10.650">
    <property type="entry name" value="RuvA domain 2-like"/>
    <property type="match status" value="1"/>
</dbReference>
<dbReference type="Pfam" id="PF16921">
    <property type="entry name" value="Tex_YqgF"/>
    <property type="match status" value="1"/>
</dbReference>
<dbReference type="PROSITE" id="PS50126">
    <property type="entry name" value="S1"/>
    <property type="match status" value="1"/>
</dbReference>
<dbReference type="Proteomes" id="UP000190102">
    <property type="component" value="Unassembled WGS sequence"/>
</dbReference>
<dbReference type="EMBL" id="FUWR01000025">
    <property type="protein sequence ID" value="SKA19685.1"/>
    <property type="molecule type" value="Genomic_DNA"/>
</dbReference>
<dbReference type="Gene3D" id="1.10.3500.10">
    <property type="entry name" value="Tex N-terminal region-like"/>
    <property type="match status" value="1"/>
</dbReference>
<dbReference type="RefSeq" id="WP_078791306.1">
    <property type="nucleotide sequence ID" value="NZ_FUWR01000025.1"/>
</dbReference>
<organism evidence="3 4">
    <name type="scientific">Trichlorobacter thiogenes</name>
    <dbReference type="NCBI Taxonomy" id="115783"/>
    <lineage>
        <taxon>Bacteria</taxon>
        <taxon>Pseudomonadati</taxon>
        <taxon>Thermodesulfobacteriota</taxon>
        <taxon>Desulfuromonadia</taxon>
        <taxon>Geobacterales</taxon>
        <taxon>Geobacteraceae</taxon>
        <taxon>Trichlorobacter</taxon>
    </lineage>
</organism>
<feature type="domain" description="S1 motif" evidence="2">
    <location>
        <begin position="649"/>
        <end position="718"/>
    </location>
</feature>
<dbReference type="InterPro" id="IPR050437">
    <property type="entry name" value="Ribos_protein_bS1-like"/>
</dbReference>
<dbReference type="InterPro" id="IPR012337">
    <property type="entry name" value="RNaseH-like_sf"/>
</dbReference>
<keyword evidence="4" id="KW-1185">Reference proteome</keyword>
<dbReference type="Gene3D" id="1.10.150.310">
    <property type="entry name" value="Tex RuvX-like domain-like"/>
    <property type="match status" value="1"/>
</dbReference>
<feature type="region of interest" description="Disordered" evidence="1">
    <location>
        <begin position="721"/>
        <end position="748"/>
    </location>
</feature>
<dbReference type="FunFam" id="2.40.50.140:FF:000051">
    <property type="entry name" value="RNA-binding transcriptional accessory protein"/>
    <property type="match status" value="1"/>
</dbReference>
<dbReference type="InterPro" id="IPR018974">
    <property type="entry name" value="Tex-like_N"/>
</dbReference>
<evidence type="ECO:0000256" key="1">
    <source>
        <dbReference type="SAM" id="MobiDB-lite"/>
    </source>
</evidence>
<dbReference type="FunFam" id="3.30.420.140:FF:000001">
    <property type="entry name" value="RNA-binding transcriptional accessory protein"/>
    <property type="match status" value="1"/>
</dbReference>
<dbReference type="InterPro" id="IPR037027">
    <property type="entry name" value="YqgF/RNaseH-like_dom_sf"/>
</dbReference>
<name>A0A1T4RUP1_9BACT</name>
<dbReference type="Gene3D" id="2.40.50.140">
    <property type="entry name" value="Nucleic acid-binding proteins"/>
    <property type="match status" value="1"/>
</dbReference>
<dbReference type="InterPro" id="IPR055179">
    <property type="entry name" value="Tex-like_central_region"/>
</dbReference>
<dbReference type="SUPFAM" id="SSF158832">
    <property type="entry name" value="Tex N-terminal region-like"/>
    <property type="match status" value="1"/>
</dbReference>
<reference evidence="4" key="1">
    <citation type="submission" date="2017-02" db="EMBL/GenBank/DDBJ databases">
        <authorList>
            <person name="Varghese N."/>
            <person name="Submissions S."/>
        </authorList>
    </citation>
    <scope>NUCLEOTIDE SEQUENCE [LARGE SCALE GENOMIC DNA]</scope>
    <source>
        <strain evidence="4">ATCC BAA-34</strain>
    </source>
</reference>
<dbReference type="OrthoDB" id="9804714at2"/>
<dbReference type="AlphaFoldDB" id="A0A1T4RUP1"/>
<gene>
    <name evidence="3" type="ORF">SAMN02745119_03087</name>
</gene>
<dbReference type="Pfam" id="PF09371">
    <property type="entry name" value="Tex_N"/>
    <property type="match status" value="1"/>
</dbReference>
<dbReference type="SMART" id="SM00316">
    <property type="entry name" value="S1"/>
    <property type="match status" value="1"/>
</dbReference>
<dbReference type="Gene3D" id="3.30.420.140">
    <property type="entry name" value="YqgF/RNase H-like domain"/>
    <property type="match status" value="1"/>
</dbReference>
<dbReference type="InterPro" id="IPR010994">
    <property type="entry name" value="RuvA_2-like"/>
</dbReference>
<dbReference type="PANTHER" id="PTHR10724:SF10">
    <property type="entry name" value="S1 RNA-BINDING DOMAIN-CONTAINING PROTEIN 1"/>
    <property type="match status" value="1"/>
</dbReference>
<protein>
    <recommendedName>
        <fullName evidence="2">S1 motif domain-containing protein</fullName>
    </recommendedName>
</protein>
<dbReference type="Pfam" id="PF00575">
    <property type="entry name" value="S1"/>
    <property type="match status" value="1"/>
</dbReference>
<dbReference type="Pfam" id="PF22706">
    <property type="entry name" value="Tex_central_region"/>
    <property type="match status" value="1"/>
</dbReference>
<dbReference type="InterPro" id="IPR041692">
    <property type="entry name" value="HHH_9"/>
</dbReference>
<dbReference type="SMART" id="SM00732">
    <property type="entry name" value="YqgFc"/>
    <property type="match status" value="1"/>
</dbReference>
<dbReference type="STRING" id="115783.SAMN02745119_03087"/>
<dbReference type="SUPFAM" id="SSF47781">
    <property type="entry name" value="RuvA domain 2-like"/>
    <property type="match status" value="2"/>
</dbReference>
<dbReference type="CDD" id="cd05685">
    <property type="entry name" value="S1_Tex"/>
    <property type="match status" value="1"/>
</dbReference>
<dbReference type="InterPro" id="IPR044146">
    <property type="entry name" value="S1_Tex"/>
</dbReference>
<proteinExistence type="predicted"/>
<dbReference type="GO" id="GO:0003735">
    <property type="term" value="F:structural constituent of ribosome"/>
    <property type="evidence" value="ECO:0007669"/>
    <property type="project" value="TreeGrafter"/>
</dbReference>
<dbReference type="InterPro" id="IPR023323">
    <property type="entry name" value="Tex-like_dom_sf"/>
</dbReference>
<dbReference type="Pfam" id="PF12836">
    <property type="entry name" value="HHH_3"/>
    <property type="match status" value="1"/>
</dbReference>
<dbReference type="GO" id="GO:0006139">
    <property type="term" value="P:nucleobase-containing compound metabolic process"/>
    <property type="evidence" value="ECO:0007669"/>
    <property type="project" value="InterPro"/>
</dbReference>
<accession>A0A1T4RUP1</accession>
<evidence type="ECO:0000259" key="2">
    <source>
        <dbReference type="PROSITE" id="PS50126"/>
    </source>
</evidence>
<evidence type="ECO:0000313" key="4">
    <source>
        <dbReference type="Proteomes" id="UP000190102"/>
    </source>
</evidence>
<dbReference type="GO" id="GO:0005829">
    <property type="term" value="C:cytosol"/>
    <property type="evidence" value="ECO:0007669"/>
    <property type="project" value="TreeGrafter"/>
</dbReference>
<dbReference type="PANTHER" id="PTHR10724">
    <property type="entry name" value="30S RIBOSOMAL PROTEIN S1"/>
    <property type="match status" value="1"/>
</dbReference>
<dbReference type="GO" id="GO:0006412">
    <property type="term" value="P:translation"/>
    <property type="evidence" value="ECO:0007669"/>
    <property type="project" value="TreeGrafter"/>
</dbReference>
<dbReference type="InterPro" id="IPR023319">
    <property type="entry name" value="Tex-like_HTH_dom_sf"/>
</dbReference>
<dbReference type="SUPFAM" id="SSF53098">
    <property type="entry name" value="Ribonuclease H-like"/>
    <property type="match status" value="1"/>
</dbReference>
<dbReference type="FunFam" id="1.10.10.650:FF:000001">
    <property type="entry name" value="S1 RNA-binding domain 1"/>
    <property type="match status" value="1"/>
</dbReference>
<dbReference type="InterPro" id="IPR003029">
    <property type="entry name" value="S1_domain"/>
</dbReference>
<evidence type="ECO:0000313" key="3">
    <source>
        <dbReference type="EMBL" id="SKA19685.1"/>
    </source>
</evidence>